<reference evidence="2 3" key="1">
    <citation type="journal article" date="2019" name="Anaerobe">
        <title>Detection of Robinsoniella peoriensis in multiple bone samples of a trauma patient.</title>
        <authorList>
            <person name="Schrottner P."/>
            <person name="Hartwich K."/>
            <person name="Bunk B."/>
            <person name="Schober I."/>
            <person name="Helbig S."/>
            <person name="Rudolph W.W."/>
            <person name="Gunzer F."/>
        </authorList>
    </citation>
    <scope>NUCLEOTIDE SEQUENCE [LARGE SCALE GENOMIC DNA]</scope>
    <source>
        <strain evidence="2 3">DSM 106044</strain>
    </source>
</reference>
<dbReference type="Pfam" id="PF00381">
    <property type="entry name" value="PTS-HPr"/>
    <property type="match status" value="1"/>
</dbReference>
<organism evidence="2 3">
    <name type="scientific">Robinsoniella peoriensis</name>
    <dbReference type="NCBI Taxonomy" id="180332"/>
    <lineage>
        <taxon>Bacteria</taxon>
        <taxon>Bacillati</taxon>
        <taxon>Bacillota</taxon>
        <taxon>Clostridia</taxon>
        <taxon>Lachnospirales</taxon>
        <taxon>Lachnospiraceae</taxon>
        <taxon>Robinsoniella</taxon>
    </lineage>
</organism>
<sequence length="75" mass="8203">MKRFTCTFSSVEDILAFVDRAEKCDYNIDVKYDHVLVDGKSIMGLVSLGIEKTVEIICYSDLAVAETLVPGAIAA</sequence>
<keyword evidence="3" id="KW-1185">Reference proteome</keyword>
<dbReference type="OrthoDB" id="2051287at2"/>
<dbReference type="PROSITE" id="PS51350">
    <property type="entry name" value="PTS_HPR_DOM"/>
    <property type="match status" value="1"/>
</dbReference>
<dbReference type="Gene3D" id="3.30.1340.10">
    <property type="entry name" value="HPr-like"/>
    <property type="match status" value="1"/>
</dbReference>
<evidence type="ECO:0000313" key="2">
    <source>
        <dbReference type="EMBL" id="TLC98823.1"/>
    </source>
</evidence>
<proteinExistence type="predicted"/>
<evidence type="ECO:0000259" key="1">
    <source>
        <dbReference type="PROSITE" id="PS51350"/>
    </source>
</evidence>
<protein>
    <submittedName>
        <fullName evidence="2">Phosphocarrier protein HPr</fullName>
    </submittedName>
</protein>
<evidence type="ECO:0000313" key="3">
    <source>
        <dbReference type="Proteomes" id="UP000306509"/>
    </source>
</evidence>
<dbReference type="InterPro" id="IPR035895">
    <property type="entry name" value="HPr-like_sf"/>
</dbReference>
<dbReference type="AlphaFoldDB" id="A0A4U8Q3N0"/>
<dbReference type="EMBL" id="QGQD01000083">
    <property type="protein sequence ID" value="TLC98823.1"/>
    <property type="molecule type" value="Genomic_DNA"/>
</dbReference>
<dbReference type="InterPro" id="IPR000032">
    <property type="entry name" value="HPr-like"/>
</dbReference>
<feature type="domain" description="HPr" evidence="1">
    <location>
        <begin position="1"/>
        <end position="75"/>
    </location>
</feature>
<dbReference type="SUPFAM" id="SSF55594">
    <property type="entry name" value="HPr-like"/>
    <property type="match status" value="1"/>
</dbReference>
<accession>A0A4U8Q3N0</accession>
<comment type="caution">
    <text evidence="2">The sequence shown here is derived from an EMBL/GenBank/DDBJ whole genome shotgun (WGS) entry which is preliminary data.</text>
</comment>
<gene>
    <name evidence="2" type="ORF">DSM106044_04358</name>
</gene>
<name>A0A4U8Q3N0_9FIRM</name>
<dbReference type="Proteomes" id="UP000306509">
    <property type="component" value="Unassembled WGS sequence"/>
</dbReference>
<dbReference type="RefSeq" id="WP_027295757.1">
    <property type="nucleotide sequence ID" value="NZ_CABMJZ010000123.1"/>
</dbReference>